<evidence type="ECO:0000256" key="5">
    <source>
        <dbReference type="ARBA" id="ARBA00023239"/>
    </source>
</evidence>
<evidence type="ECO:0000313" key="7">
    <source>
        <dbReference type="EMBL" id="PWI25321.1"/>
    </source>
</evidence>
<dbReference type="PANTHER" id="PTHR43277">
    <property type="entry name" value="ARGININE DECARBOXYLASE"/>
    <property type="match status" value="1"/>
</dbReference>
<feature type="domain" description="Orn/Lys/Arg decarboxylases family 1 pyridoxal-P attachment site" evidence="6">
    <location>
        <begin position="237"/>
        <end position="251"/>
    </location>
</feature>
<keyword evidence="5" id="KW-0456">Lyase</keyword>
<dbReference type="Proteomes" id="UP000245938">
    <property type="component" value="Unassembled WGS sequence"/>
</dbReference>
<dbReference type="RefSeq" id="WP_109305950.1">
    <property type="nucleotide sequence ID" value="NZ_BJUF01000028.1"/>
</dbReference>
<evidence type="ECO:0000313" key="8">
    <source>
        <dbReference type="Proteomes" id="UP000245938"/>
    </source>
</evidence>
<dbReference type="GO" id="GO:0016831">
    <property type="term" value="F:carboxy-lyase activity"/>
    <property type="evidence" value="ECO:0007669"/>
    <property type="project" value="UniProtKB-KW"/>
</dbReference>
<reference evidence="7 8" key="1">
    <citation type="submission" date="2018-05" db="EMBL/GenBank/DDBJ databases">
        <title>Kurthia sibirica genome sequence.</title>
        <authorList>
            <person name="Maclea K.S."/>
            <person name="Goen A.E."/>
        </authorList>
    </citation>
    <scope>NUCLEOTIDE SEQUENCE [LARGE SCALE GENOMIC DNA]</scope>
    <source>
        <strain evidence="7 8">ATCC 49154</strain>
    </source>
</reference>
<organism evidence="7 8">
    <name type="scientific">Kurthia sibirica</name>
    <dbReference type="NCBI Taxonomy" id="202750"/>
    <lineage>
        <taxon>Bacteria</taxon>
        <taxon>Bacillati</taxon>
        <taxon>Bacillota</taxon>
        <taxon>Bacilli</taxon>
        <taxon>Bacillales</taxon>
        <taxon>Caryophanaceae</taxon>
        <taxon>Kurthia</taxon>
    </lineage>
</organism>
<keyword evidence="4" id="KW-0663">Pyridoxal phosphate</keyword>
<dbReference type="PANTHER" id="PTHR43277:SF4">
    <property type="entry name" value="ARGININE DECARBOXYLASE"/>
    <property type="match status" value="1"/>
</dbReference>
<dbReference type="InterPro" id="IPR015421">
    <property type="entry name" value="PyrdxlP-dep_Trfase_major"/>
</dbReference>
<dbReference type="InterPro" id="IPR052357">
    <property type="entry name" value="Orn_Lys_Arg_decarboxylase-I"/>
</dbReference>
<dbReference type="InterPro" id="IPR008286">
    <property type="entry name" value="Prn/Lys/Arg_de-COase_C"/>
</dbReference>
<keyword evidence="8" id="KW-1185">Reference proteome</keyword>
<dbReference type="Gene3D" id="3.90.100.10">
    <property type="entry name" value="Orn/Lys/Arg decarboxylase, C-terminal domain"/>
    <property type="match status" value="1"/>
</dbReference>
<dbReference type="PROSITE" id="PS00703">
    <property type="entry name" value="OKR_DC_1"/>
    <property type="match status" value="1"/>
</dbReference>
<dbReference type="InterPro" id="IPR000310">
    <property type="entry name" value="Orn/Lys/Arg_deCO2ase_major_dom"/>
</dbReference>
<evidence type="ECO:0000256" key="3">
    <source>
        <dbReference type="ARBA" id="ARBA00022793"/>
    </source>
</evidence>
<evidence type="ECO:0000256" key="2">
    <source>
        <dbReference type="ARBA" id="ARBA00010671"/>
    </source>
</evidence>
<dbReference type="Gene3D" id="3.40.640.10">
    <property type="entry name" value="Type I PLP-dependent aspartate aminotransferase-like (Major domain)"/>
    <property type="match status" value="1"/>
</dbReference>
<dbReference type="Pfam" id="PF01276">
    <property type="entry name" value="OKR_DC_1"/>
    <property type="match status" value="1"/>
</dbReference>
<gene>
    <name evidence="7" type="ORF">DEX24_08245</name>
</gene>
<protein>
    <submittedName>
        <fullName evidence="7">Decarboxylase</fullName>
    </submittedName>
</protein>
<dbReference type="EMBL" id="QFVR01000009">
    <property type="protein sequence ID" value="PWI25321.1"/>
    <property type="molecule type" value="Genomic_DNA"/>
</dbReference>
<keyword evidence="3" id="KW-0210">Decarboxylase</keyword>
<sequence length="501" mass="55305">MNNSIVQEDVVGTQQLVEEQRNMPLFNALVNYANAHALAFDVPGHKMGMLQSPLSDVLGEMTMRMDVNSMQELDLLSHPQSVIGHAQQLAAQAFSADEAFFLVNGTTVGILAMIMAVCAPGDSIILPRNAHRSVIDGLMMSGAKPIFVQPVIDERFGIAHGVSELAVKDALYDHPQAKVLLLCYPSYFGSMSQLAKICQLAHEQQVTVIVDAAHGAHLGFMNEDFLDVMMAGADMATVSMHKTGGSLTQSSMLLVNNTRVNSNHVKKILNMLQTTSANYLLMSSLDVARQQLVLHGREHFKRLKPLVEKAIATIESAGRMEVLKESYMQRQFAQNHDWTKLVIRVNDLGMTGFDVYAMLKTHYNIQVELAESYVIVAVISMADDDESLHRLVAALKDVEKKAHATLVVPIQKIKPMTMNEVILSPREAFYAEQETIAITASIGRISADSLMIYPPGIPLVIPGEMISQKVIDEYFYYCQNVGDVLIESQKAHHISVIKEMG</sequence>
<name>A0A2U3ALB2_9BACL</name>
<dbReference type="InterPro" id="IPR015424">
    <property type="entry name" value="PyrdxlP-dep_Trfase"/>
</dbReference>
<evidence type="ECO:0000259" key="6">
    <source>
        <dbReference type="PROSITE" id="PS00703"/>
    </source>
</evidence>
<proteinExistence type="inferred from homology"/>
<dbReference type="Pfam" id="PF03711">
    <property type="entry name" value="OKR_DC_1_C"/>
    <property type="match status" value="1"/>
</dbReference>
<comment type="caution">
    <text evidence="7">The sequence shown here is derived from an EMBL/GenBank/DDBJ whole genome shotgun (WGS) entry which is preliminary data.</text>
</comment>
<accession>A0A2U3ALB2</accession>
<comment type="similarity">
    <text evidence="2">Belongs to the Orn/Lys/Arg decarboxylase class-I family.</text>
</comment>
<dbReference type="SUPFAM" id="SSF53383">
    <property type="entry name" value="PLP-dependent transferases"/>
    <property type="match status" value="1"/>
</dbReference>
<evidence type="ECO:0000256" key="1">
    <source>
        <dbReference type="ARBA" id="ARBA00001933"/>
    </source>
</evidence>
<dbReference type="AlphaFoldDB" id="A0A2U3ALB2"/>
<evidence type="ECO:0000256" key="4">
    <source>
        <dbReference type="ARBA" id="ARBA00022898"/>
    </source>
</evidence>
<comment type="cofactor">
    <cofactor evidence="1">
        <name>pyridoxal 5'-phosphate</name>
        <dbReference type="ChEBI" id="CHEBI:597326"/>
    </cofactor>
</comment>
<dbReference type="OrthoDB" id="9815233at2"/>